<dbReference type="GO" id="GO:0046540">
    <property type="term" value="C:U4/U6 x U5 tri-snRNP complex"/>
    <property type="evidence" value="ECO:0007669"/>
    <property type="project" value="TreeGrafter"/>
</dbReference>
<evidence type="ECO:0000256" key="4">
    <source>
        <dbReference type="SAM" id="MobiDB-lite"/>
    </source>
</evidence>
<dbReference type="InterPro" id="IPR005011">
    <property type="entry name" value="SNU66/SART1"/>
</dbReference>
<dbReference type="Proteomes" id="UP000501690">
    <property type="component" value="Linkage Group LG3"/>
</dbReference>
<gene>
    <name evidence="5" type="ORF">DEO72_LG3g2638</name>
</gene>
<comment type="similarity">
    <text evidence="2">Belongs to the SNU66/SART1 family.</text>
</comment>
<dbReference type="GO" id="GO:0045292">
    <property type="term" value="P:mRNA cis splicing, via spliceosome"/>
    <property type="evidence" value="ECO:0007669"/>
    <property type="project" value="TreeGrafter"/>
</dbReference>
<dbReference type="AlphaFoldDB" id="A0A4D6LHV3"/>
<dbReference type="PANTHER" id="PTHR14152:SF5">
    <property type="entry name" value="U4_U6.U5 TRI-SNRNP-ASSOCIATED PROTEIN 1"/>
    <property type="match status" value="1"/>
</dbReference>
<feature type="region of interest" description="Disordered" evidence="4">
    <location>
        <begin position="1"/>
        <end position="33"/>
    </location>
</feature>
<dbReference type="Pfam" id="PF03343">
    <property type="entry name" value="SART-1"/>
    <property type="match status" value="2"/>
</dbReference>
<evidence type="ECO:0000256" key="2">
    <source>
        <dbReference type="ARBA" id="ARBA00006076"/>
    </source>
</evidence>
<dbReference type="GO" id="GO:0000481">
    <property type="term" value="P:maturation of 5S rRNA"/>
    <property type="evidence" value="ECO:0007669"/>
    <property type="project" value="TreeGrafter"/>
</dbReference>
<organism evidence="5 6">
    <name type="scientific">Vigna unguiculata</name>
    <name type="common">Cowpea</name>
    <dbReference type="NCBI Taxonomy" id="3917"/>
    <lineage>
        <taxon>Eukaryota</taxon>
        <taxon>Viridiplantae</taxon>
        <taxon>Streptophyta</taxon>
        <taxon>Embryophyta</taxon>
        <taxon>Tracheophyta</taxon>
        <taxon>Spermatophyta</taxon>
        <taxon>Magnoliopsida</taxon>
        <taxon>eudicotyledons</taxon>
        <taxon>Gunneridae</taxon>
        <taxon>Pentapetalae</taxon>
        <taxon>rosids</taxon>
        <taxon>fabids</taxon>
        <taxon>Fabales</taxon>
        <taxon>Fabaceae</taxon>
        <taxon>Papilionoideae</taxon>
        <taxon>50 kb inversion clade</taxon>
        <taxon>NPAAA clade</taxon>
        <taxon>indigoferoid/millettioid clade</taxon>
        <taxon>Phaseoleae</taxon>
        <taxon>Vigna</taxon>
    </lineage>
</organism>
<sequence>MVATAHAPLQEPTRMKESRTKKPSEGGSEISAWLSKSRKLEKKRASQQLSKIFEEQDKIAVCESDDKDTTQHTENLALHGFDEAMEGGSVVVLTIKDQPIIAEGDVNEEVDMLENVEIGEQKRRDEAYKATKKKTGACDDEFNDEEKKMLAQCDDVKVSSDYYTHEEMLKFKKPGKKKSLRKKDELDINALEAEAVSSGLGVGDLGSRNNVRRQGVKEERERLESEMRSNAYEYAYAKAEKASKLLREEKTLSVETEEDETPGFVDDDEDLRKCLEKARRLALEKHVGPGKLKQEKRMKQYQEESKMNLCGLTPMRIKRKVELSSSDNPKKPKS</sequence>
<protein>
    <submittedName>
        <fullName evidence="5">U4/U6.U5 tri-snRNP-associated protein 1</fullName>
    </submittedName>
</protein>
<name>A0A4D6LHV3_VIGUN</name>
<feature type="compositionally biased region" description="Basic and acidic residues" evidence="4">
    <location>
        <begin position="215"/>
        <end position="224"/>
    </location>
</feature>
<keyword evidence="6" id="KW-1185">Reference proteome</keyword>
<dbReference type="EMBL" id="CP039347">
    <property type="protein sequence ID" value="QCD88098.1"/>
    <property type="molecule type" value="Genomic_DNA"/>
</dbReference>
<feature type="region of interest" description="Disordered" evidence="4">
    <location>
        <begin position="288"/>
        <end position="334"/>
    </location>
</feature>
<evidence type="ECO:0000256" key="3">
    <source>
        <dbReference type="ARBA" id="ARBA00023242"/>
    </source>
</evidence>
<feature type="compositionally biased region" description="Basic and acidic residues" evidence="4">
    <location>
        <begin position="288"/>
        <end position="306"/>
    </location>
</feature>
<dbReference type="PANTHER" id="PTHR14152">
    <property type="entry name" value="SQUAMOUS CELL CARCINOMA ANTIGEN RECOGNISED BY CYTOTOXIC T LYMPHOCYTES"/>
    <property type="match status" value="1"/>
</dbReference>
<accession>A0A4D6LHV3</accession>
<proteinExistence type="inferred from homology"/>
<feature type="compositionally biased region" description="Basic and acidic residues" evidence="4">
    <location>
        <begin position="13"/>
        <end position="24"/>
    </location>
</feature>
<keyword evidence="3" id="KW-0539">Nucleus</keyword>
<reference evidence="5 6" key="1">
    <citation type="submission" date="2019-04" db="EMBL/GenBank/DDBJ databases">
        <title>An improved genome assembly and genetic linkage map for asparagus bean, Vigna unguiculata ssp. sesquipedialis.</title>
        <authorList>
            <person name="Xia Q."/>
            <person name="Zhang R."/>
            <person name="Dong Y."/>
        </authorList>
    </citation>
    <scope>NUCLEOTIDE SEQUENCE [LARGE SCALE GENOMIC DNA]</scope>
    <source>
        <tissue evidence="5">Leaf</tissue>
    </source>
</reference>
<evidence type="ECO:0000256" key="1">
    <source>
        <dbReference type="ARBA" id="ARBA00004123"/>
    </source>
</evidence>
<comment type="subcellular location">
    <subcellularLocation>
        <location evidence="1">Nucleus</location>
    </subcellularLocation>
</comment>
<evidence type="ECO:0000313" key="5">
    <source>
        <dbReference type="EMBL" id="QCD88098.1"/>
    </source>
</evidence>
<feature type="region of interest" description="Disordered" evidence="4">
    <location>
        <begin position="200"/>
        <end position="224"/>
    </location>
</feature>
<evidence type="ECO:0000313" key="6">
    <source>
        <dbReference type="Proteomes" id="UP000501690"/>
    </source>
</evidence>